<keyword evidence="1" id="KW-0479">Metal-binding</keyword>
<proteinExistence type="inferred from homology"/>
<dbReference type="PANTHER" id="PTHR10229:SF0">
    <property type="entry name" value="GTP-BINDING PROTEIN 6-RELATED"/>
    <property type="match status" value="1"/>
</dbReference>
<dbReference type="PANTHER" id="PTHR10229">
    <property type="entry name" value="GTP-BINDING PROTEIN HFLX"/>
    <property type="match status" value="1"/>
</dbReference>
<gene>
    <name evidence="5" type="primary">hflX</name>
    <name evidence="7" type="ORF">JOD45_000629</name>
</gene>
<dbReference type="EMBL" id="JAFBER010000002">
    <property type="protein sequence ID" value="MBM7644436.1"/>
    <property type="molecule type" value="Genomic_DNA"/>
</dbReference>
<keyword evidence="8" id="KW-1185">Reference proteome</keyword>
<dbReference type="PIRSF" id="PIRSF006809">
    <property type="entry name" value="GTP-binding_hflX_prd"/>
    <property type="match status" value="1"/>
</dbReference>
<keyword evidence="3" id="KW-0460">Magnesium</keyword>
<evidence type="ECO:0000256" key="1">
    <source>
        <dbReference type="ARBA" id="ARBA00022723"/>
    </source>
</evidence>
<dbReference type="InterPro" id="IPR030394">
    <property type="entry name" value="G_HFLX_dom"/>
</dbReference>
<dbReference type="Gene3D" id="3.40.50.300">
    <property type="entry name" value="P-loop containing nucleotide triphosphate hydrolases"/>
    <property type="match status" value="1"/>
</dbReference>
<evidence type="ECO:0000259" key="6">
    <source>
        <dbReference type="PROSITE" id="PS51705"/>
    </source>
</evidence>
<dbReference type="PRINTS" id="PR00326">
    <property type="entry name" value="GTP1OBG"/>
</dbReference>
<keyword evidence="4 5" id="KW-0342">GTP-binding</keyword>
<keyword evidence="2 5" id="KW-0547">Nucleotide-binding</keyword>
<dbReference type="PROSITE" id="PS51705">
    <property type="entry name" value="G_HFLX"/>
    <property type="match status" value="1"/>
</dbReference>
<dbReference type="RefSeq" id="WP_205002397.1">
    <property type="nucleotide sequence ID" value="NZ_JAFBER010000002.1"/>
</dbReference>
<comment type="caution">
    <text evidence="7">The sequence shown here is derived from an EMBL/GenBank/DDBJ whole genome shotgun (WGS) entry which is preliminary data.</text>
</comment>
<dbReference type="InterPro" id="IPR042108">
    <property type="entry name" value="GTPase_HflX_N_sf"/>
</dbReference>
<evidence type="ECO:0000313" key="8">
    <source>
        <dbReference type="Proteomes" id="UP000808914"/>
    </source>
</evidence>
<comment type="subcellular location">
    <subcellularLocation>
        <location evidence="5">Cytoplasm</location>
    </subcellularLocation>
    <text evidence="5">May associate with membranes.</text>
</comment>
<dbReference type="HAMAP" id="MF_00900">
    <property type="entry name" value="GTPase_HflX"/>
    <property type="match status" value="1"/>
</dbReference>
<sequence length="414" mass="47137">MEQVILVGCQLRHVNDDVFHSSMDELASLTETAGGMVLAAVTQKRERIEAGTYIGKGKINELIALEQEVEADTIIFNDELSPSQHLQLSKQLEAKVIDRTQLILDIFAMRARSREGKLQVELAQLKYMLPRLSGIGVSLSRLGGGIGTRGPGETKLETDRRYIRRRIEDIKKQLEVIVQHRERYRERRKNLEQFQMALVGYTNAGKSTLFNRLTAAESLEENKLFATLDPLTRKCKLPNGFIPLLTDTVGFIQHLPTQLVAAFRSTLEEVRQADLIIHVIDVSHPDHRQHEKTVNNILSDLEASHIPQLIIYNKRDLLTESFITPKNALLVSVFDNTDLETVRMAIQEKITEEMIPYQTQISAQNGKLMSLLKTQTIVIENRYNEIDDCYEYKGYISEKSPLLNTIIDSNNLKE</sequence>
<dbReference type="Pfam" id="PF01926">
    <property type="entry name" value="MMR_HSR1"/>
    <property type="match status" value="1"/>
</dbReference>
<protein>
    <recommendedName>
        <fullName evidence="5">GTPase HflX</fullName>
    </recommendedName>
    <alternativeName>
        <fullName evidence="5">GTP-binding protein HflX</fullName>
    </alternativeName>
</protein>
<dbReference type="Pfam" id="PF16360">
    <property type="entry name" value="GTP-bdg_M"/>
    <property type="match status" value="1"/>
</dbReference>
<comment type="function">
    <text evidence="5">GTPase that associates with the 50S ribosomal subunit and may have a role during protein synthesis or ribosome biogenesis.</text>
</comment>
<organism evidence="7 8">
    <name type="scientific">Scopulibacillus daqui</name>
    <dbReference type="NCBI Taxonomy" id="1469162"/>
    <lineage>
        <taxon>Bacteria</taxon>
        <taxon>Bacillati</taxon>
        <taxon>Bacillota</taxon>
        <taxon>Bacilli</taxon>
        <taxon>Bacillales</taxon>
        <taxon>Sporolactobacillaceae</taxon>
        <taxon>Scopulibacillus</taxon>
    </lineage>
</organism>
<dbReference type="InterPro" id="IPR006073">
    <property type="entry name" value="GTP-bd"/>
</dbReference>
<keyword evidence="5" id="KW-0963">Cytoplasm</keyword>
<dbReference type="InterPro" id="IPR032305">
    <property type="entry name" value="GTP-bd_M"/>
</dbReference>
<dbReference type="Pfam" id="PF13167">
    <property type="entry name" value="GTP-bdg_N"/>
    <property type="match status" value="1"/>
</dbReference>
<dbReference type="InterPro" id="IPR025121">
    <property type="entry name" value="GTPase_HflX_N"/>
</dbReference>
<evidence type="ECO:0000256" key="4">
    <source>
        <dbReference type="ARBA" id="ARBA00023134"/>
    </source>
</evidence>
<dbReference type="CDD" id="cd01878">
    <property type="entry name" value="HflX"/>
    <property type="match status" value="1"/>
</dbReference>
<dbReference type="Proteomes" id="UP000808914">
    <property type="component" value="Unassembled WGS sequence"/>
</dbReference>
<evidence type="ECO:0000313" key="7">
    <source>
        <dbReference type="EMBL" id="MBM7644436.1"/>
    </source>
</evidence>
<evidence type="ECO:0000256" key="2">
    <source>
        <dbReference type="ARBA" id="ARBA00022741"/>
    </source>
</evidence>
<dbReference type="NCBIfam" id="TIGR03156">
    <property type="entry name" value="GTP_HflX"/>
    <property type="match status" value="1"/>
</dbReference>
<dbReference type="Gene3D" id="6.10.250.2860">
    <property type="match status" value="1"/>
</dbReference>
<name>A0ABS2PX50_9BACL</name>
<comment type="subunit">
    <text evidence="5">Monomer. Associates with the 50S ribosomal subunit.</text>
</comment>
<dbReference type="InterPro" id="IPR016496">
    <property type="entry name" value="GTPase_HflX"/>
</dbReference>
<dbReference type="Gene3D" id="3.40.50.11060">
    <property type="entry name" value="GTPase HflX, N-terminal domain"/>
    <property type="match status" value="1"/>
</dbReference>
<reference evidence="7 8" key="1">
    <citation type="submission" date="2021-01" db="EMBL/GenBank/DDBJ databases">
        <title>Genomic Encyclopedia of Type Strains, Phase IV (KMG-IV): sequencing the most valuable type-strain genomes for metagenomic binning, comparative biology and taxonomic classification.</title>
        <authorList>
            <person name="Goeker M."/>
        </authorList>
    </citation>
    <scope>NUCLEOTIDE SEQUENCE [LARGE SCALE GENOMIC DNA]</scope>
    <source>
        <strain evidence="7 8">DSM 28236</strain>
    </source>
</reference>
<evidence type="ECO:0000256" key="5">
    <source>
        <dbReference type="HAMAP-Rule" id="MF_00900"/>
    </source>
</evidence>
<evidence type="ECO:0000256" key="3">
    <source>
        <dbReference type="ARBA" id="ARBA00022842"/>
    </source>
</evidence>
<dbReference type="SUPFAM" id="SSF52540">
    <property type="entry name" value="P-loop containing nucleoside triphosphate hydrolases"/>
    <property type="match status" value="1"/>
</dbReference>
<feature type="domain" description="Hflx-type G" evidence="6">
    <location>
        <begin position="194"/>
        <end position="354"/>
    </location>
</feature>
<accession>A0ABS2PX50</accession>
<comment type="similarity">
    <text evidence="5">Belongs to the TRAFAC class OBG-HflX-like GTPase superfamily. HflX GTPase family.</text>
</comment>
<dbReference type="InterPro" id="IPR027417">
    <property type="entry name" value="P-loop_NTPase"/>
</dbReference>